<comment type="similarity">
    <text evidence="1">Belongs to the glycosyl hydrolase 57 family.</text>
</comment>
<dbReference type="Pfam" id="PF03065">
    <property type="entry name" value="Glyco_hydro_57"/>
    <property type="match status" value="1"/>
</dbReference>
<feature type="domain" description="Alpha-amylase/4-alpha-glucanotransferase central" evidence="4">
    <location>
        <begin position="297"/>
        <end position="371"/>
    </location>
</feature>
<protein>
    <recommendedName>
        <fullName evidence="6">4-alpha-glucanotransferase</fullName>
    </recommendedName>
</protein>
<organism evidence="5">
    <name type="scientific">uncultured Spirochaetota bacterium</name>
    <dbReference type="NCBI Taxonomy" id="460511"/>
    <lineage>
        <taxon>Bacteria</taxon>
        <taxon>Pseudomonadati</taxon>
        <taxon>Spirochaetota</taxon>
        <taxon>environmental samples</taxon>
    </lineage>
</organism>
<dbReference type="InterPro" id="IPR052046">
    <property type="entry name" value="GH57_Enzymes"/>
</dbReference>
<name>A0A652ZYE5_9SPIR</name>
<dbReference type="GO" id="GO:0030246">
    <property type="term" value="F:carbohydrate binding"/>
    <property type="evidence" value="ECO:0007669"/>
    <property type="project" value="InterPro"/>
</dbReference>
<dbReference type="Pfam" id="PF09094">
    <property type="entry name" value="AmyA-A_glucT_m"/>
    <property type="match status" value="1"/>
</dbReference>
<proteinExistence type="inferred from homology"/>
<evidence type="ECO:0000259" key="3">
    <source>
        <dbReference type="Pfam" id="PF03065"/>
    </source>
</evidence>
<dbReference type="PANTHER" id="PTHR36306:SF1">
    <property type="entry name" value="ALPHA-AMYLASE-RELATED"/>
    <property type="match status" value="1"/>
</dbReference>
<gene>
    <name evidence="5" type="ORF">TRIP_E370031</name>
</gene>
<dbReference type="InterPro" id="IPR011330">
    <property type="entry name" value="Glyco_hydro/deAcase_b/a-brl"/>
</dbReference>
<dbReference type="InterPro" id="IPR014718">
    <property type="entry name" value="GH-type_carb-bd"/>
</dbReference>
<keyword evidence="2" id="KW-0119">Carbohydrate metabolism</keyword>
<reference evidence="5" key="1">
    <citation type="submission" date="2018-07" db="EMBL/GenBank/DDBJ databases">
        <authorList>
            <consortium name="Genoscope - CEA"/>
            <person name="William W."/>
        </authorList>
    </citation>
    <scope>NUCLEOTIDE SEQUENCE</scope>
    <source>
        <strain evidence="5">IK1</strain>
    </source>
</reference>
<dbReference type="EMBL" id="UPXP01000031">
    <property type="protein sequence ID" value="VBB40818.1"/>
    <property type="molecule type" value="Genomic_DNA"/>
</dbReference>
<dbReference type="Gene3D" id="3.20.110.20">
    <property type="match status" value="1"/>
</dbReference>
<dbReference type="SUPFAM" id="SSF74650">
    <property type="entry name" value="Galactose mutarotase-like"/>
    <property type="match status" value="1"/>
</dbReference>
<evidence type="ECO:0000313" key="5">
    <source>
        <dbReference type="EMBL" id="VBB40818.1"/>
    </source>
</evidence>
<evidence type="ECO:0008006" key="6">
    <source>
        <dbReference type="Google" id="ProtNLM"/>
    </source>
</evidence>
<evidence type="ECO:0000256" key="2">
    <source>
        <dbReference type="ARBA" id="ARBA00023277"/>
    </source>
</evidence>
<dbReference type="InterPro" id="IPR015178">
    <property type="entry name" value="A-amylase/a-glucTrfase_central"/>
</dbReference>
<feature type="domain" description="Glycoside hydrolase family 57 N-terminal" evidence="3">
    <location>
        <begin position="28"/>
        <end position="145"/>
    </location>
</feature>
<dbReference type="PANTHER" id="PTHR36306">
    <property type="entry name" value="ALPHA-AMYLASE-RELATED-RELATED"/>
    <property type="match status" value="1"/>
</dbReference>
<dbReference type="InterPro" id="IPR011013">
    <property type="entry name" value="Gal_mutarotase_sf_dom"/>
</dbReference>
<dbReference type="SUPFAM" id="SSF88688">
    <property type="entry name" value="Families 57/38 glycoside transferase middle domain"/>
    <property type="match status" value="1"/>
</dbReference>
<accession>A0A652ZYE5</accession>
<dbReference type="Gene3D" id="2.70.98.10">
    <property type="match status" value="2"/>
</dbReference>
<sequence length="650" mass="73863">MQGIKVIFGTYNTMPDGASDTLFELSYQRSWRPFLSSLYKFPSICSVLYYSGIVLQWIEENHPEFILLLEEMSGRRQIELLGGGYYSPLFPILQLSDKVGQIELLTTYLRKTFGKRPSGGWLYEYSWDAGVPLVFKNSGLSYSFLPAGTLAAAGIVDLRRCEPVVTEEQRKLLCVFPVFDMDEAFESPMSFESALENLMARHPGCRLYTIMANGHSVPGMWEASGLESPDVMFEKTFAWFQKNCLDIETVSAQNYTKSLKNSKLFYLSSCSSRRLGSCLDETEERGKGLCFPSIARQLILQQPASKRLYDKMYHVHSLMSLLRGDKARKKSAQEDLWKAQNGEAFWEGCIGGLRRPEVRKRAYRALIDAEKATRLQGSFNPGLIVDDIDCDGEKEFLYQAGDLNCYIHSRGASVFELDCFKNKHNYCSVFPGSKNGDSSKSFVDMVFEYGRFGRELAGLEKQYYGSSDRDRSPQKIQFFRDFSLPMGESLHPLGLRKSFLFQKHCVSVDITLHNRSEVPVSLRYAQELNFLPLAGLVELEFICEKERERLILNEPGKLGYFEAEALFIQSAQARDKVELRSDRSFTGLVEHFMDRLDSPHILRLRQGAPQEGPPGQMQGEELYQGSRILLGWDIELGPDSTTSLSLSLHI</sequence>
<evidence type="ECO:0000256" key="1">
    <source>
        <dbReference type="ARBA" id="ARBA00006821"/>
    </source>
</evidence>
<dbReference type="GO" id="GO:0003824">
    <property type="term" value="F:catalytic activity"/>
    <property type="evidence" value="ECO:0007669"/>
    <property type="project" value="InterPro"/>
</dbReference>
<evidence type="ECO:0000259" key="4">
    <source>
        <dbReference type="Pfam" id="PF09094"/>
    </source>
</evidence>
<dbReference type="InterPro" id="IPR004300">
    <property type="entry name" value="Glyco_hydro_57_N"/>
</dbReference>
<dbReference type="SUPFAM" id="SSF88713">
    <property type="entry name" value="Glycoside hydrolase/deacetylase"/>
    <property type="match status" value="1"/>
</dbReference>
<dbReference type="GO" id="GO:0005975">
    <property type="term" value="P:carbohydrate metabolic process"/>
    <property type="evidence" value="ECO:0007669"/>
    <property type="project" value="InterPro"/>
</dbReference>
<dbReference type="AlphaFoldDB" id="A0A652ZYE5"/>
<dbReference type="InterPro" id="IPR028995">
    <property type="entry name" value="Glyco_hydro_57/38_cen_sf"/>
</dbReference>